<dbReference type="AlphaFoldDB" id="A0A411ED16"/>
<dbReference type="GO" id="GO:0016212">
    <property type="term" value="F:kynurenine-oxoglutarate transaminase activity"/>
    <property type="evidence" value="ECO:0007669"/>
    <property type="project" value="TreeGrafter"/>
</dbReference>
<keyword evidence="3 7" id="KW-0032">Aminotransferase</keyword>
<dbReference type="InterPro" id="IPR015421">
    <property type="entry name" value="PyrdxlP-dep_Trfase_major"/>
</dbReference>
<comment type="similarity">
    <text evidence="2">Belongs to the class-I pyridoxal-phosphate-dependent aminotransferase family.</text>
</comment>
<dbReference type="PANTHER" id="PTHR43807:SF20">
    <property type="entry name" value="FI04487P"/>
    <property type="match status" value="1"/>
</dbReference>
<dbReference type="Gene3D" id="3.40.640.10">
    <property type="entry name" value="Type I PLP-dependent aspartate aminotransferase-like (Major domain)"/>
    <property type="match status" value="1"/>
</dbReference>
<dbReference type="CDD" id="cd00609">
    <property type="entry name" value="AAT_like"/>
    <property type="match status" value="1"/>
</dbReference>
<reference evidence="7 8" key="1">
    <citation type="submission" date="2019-01" db="EMBL/GenBank/DDBJ databases">
        <title>Muriicola soli sp. nov., isolated from soil.</title>
        <authorList>
            <person name="Kang H.J."/>
            <person name="Kim S.B."/>
        </authorList>
    </citation>
    <scope>NUCLEOTIDE SEQUENCE [LARGE SCALE GENOMIC DNA]</scope>
    <source>
        <strain evidence="7 8">MMS17-SY002</strain>
    </source>
</reference>
<name>A0A411ED16_9FLAO</name>
<organism evidence="7 8">
    <name type="scientific">Muriicola soli</name>
    <dbReference type="NCBI Taxonomy" id="2507538"/>
    <lineage>
        <taxon>Bacteria</taxon>
        <taxon>Pseudomonadati</taxon>
        <taxon>Bacteroidota</taxon>
        <taxon>Flavobacteriia</taxon>
        <taxon>Flavobacteriales</taxon>
        <taxon>Flavobacteriaceae</taxon>
        <taxon>Muriicola</taxon>
    </lineage>
</organism>
<evidence type="ECO:0000259" key="6">
    <source>
        <dbReference type="Pfam" id="PF00155"/>
    </source>
</evidence>
<dbReference type="InterPro" id="IPR015424">
    <property type="entry name" value="PyrdxlP-dep_Trfase"/>
</dbReference>
<comment type="cofactor">
    <cofactor evidence="1">
        <name>pyridoxal 5'-phosphate</name>
        <dbReference type="ChEBI" id="CHEBI:597326"/>
    </cofactor>
</comment>
<dbReference type="InterPro" id="IPR051326">
    <property type="entry name" value="Kynurenine-oxoglutarate_AT"/>
</dbReference>
<dbReference type="GO" id="GO:0030170">
    <property type="term" value="F:pyridoxal phosphate binding"/>
    <property type="evidence" value="ECO:0007669"/>
    <property type="project" value="InterPro"/>
</dbReference>
<keyword evidence="5" id="KW-0663">Pyridoxal phosphate</keyword>
<evidence type="ECO:0000256" key="4">
    <source>
        <dbReference type="ARBA" id="ARBA00022679"/>
    </source>
</evidence>
<dbReference type="RefSeq" id="WP_129606692.1">
    <property type="nucleotide sequence ID" value="NZ_CP035544.1"/>
</dbReference>
<dbReference type="InterPro" id="IPR004839">
    <property type="entry name" value="Aminotransferase_I/II_large"/>
</dbReference>
<dbReference type="EMBL" id="CP035544">
    <property type="protein sequence ID" value="QBA65453.1"/>
    <property type="molecule type" value="Genomic_DNA"/>
</dbReference>
<dbReference type="NCBIfam" id="NF006569">
    <property type="entry name" value="PRK09082.1"/>
    <property type="match status" value="1"/>
</dbReference>
<gene>
    <name evidence="7" type="ORF">EQY75_13490</name>
</gene>
<evidence type="ECO:0000313" key="7">
    <source>
        <dbReference type="EMBL" id="QBA65453.1"/>
    </source>
</evidence>
<evidence type="ECO:0000313" key="8">
    <source>
        <dbReference type="Proteomes" id="UP000290889"/>
    </source>
</evidence>
<dbReference type="GO" id="GO:0005737">
    <property type="term" value="C:cytoplasm"/>
    <property type="evidence" value="ECO:0007669"/>
    <property type="project" value="TreeGrafter"/>
</dbReference>
<keyword evidence="8" id="KW-1185">Reference proteome</keyword>
<dbReference type="SUPFAM" id="SSF53383">
    <property type="entry name" value="PLP-dependent transferases"/>
    <property type="match status" value="1"/>
</dbReference>
<evidence type="ECO:0000256" key="2">
    <source>
        <dbReference type="ARBA" id="ARBA00007441"/>
    </source>
</evidence>
<feature type="domain" description="Aminotransferase class I/classII large" evidence="6">
    <location>
        <begin position="30"/>
        <end position="379"/>
    </location>
</feature>
<dbReference type="Proteomes" id="UP000290889">
    <property type="component" value="Chromosome"/>
</dbReference>
<dbReference type="PANTHER" id="PTHR43807">
    <property type="entry name" value="FI04487P"/>
    <property type="match status" value="1"/>
</dbReference>
<proteinExistence type="inferred from homology"/>
<dbReference type="FunFam" id="3.40.640.10:FF:000033">
    <property type="entry name" value="Aspartate aminotransferase"/>
    <property type="match status" value="1"/>
</dbReference>
<protein>
    <submittedName>
        <fullName evidence="7">Aminotransferase class I/II-fold pyridoxal phosphate-dependent enzyme</fullName>
    </submittedName>
</protein>
<dbReference type="OrthoDB" id="9802328at2"/>
<accession>A0A411ED16</accession>
<evidence type="ECO:0000256" key="1">
    <source>
        <dbReference type="ARBA" id="ARBA00001933"/>
    </source>
</evidence>
<evidence type="ECO:0000256" key="5">
    <source>
        <dbReference type="ARBA" id="ARBA00022898"/>
    </source>
</evidence>
<dbReference type="NCBIfam" id="NF009079">
    <property type="entry name" value="PRK12414.1"/>
    <property type="match status" value="1"/>
</dbReference>
<dbReference type="InterPro" id="IPR015422">
    <property type="entry name" value="PyrdxlP-dep_Trfase_small"/>
</dbReference>
<dbReference type="Gene3D" id="3.90.1150.10">
    <property type="entry name" value="Aspartate Aminotransferase, domain 1"/>
    <property type="match status" value="1"/>
</dbReference>
<keyword evidence="4 7" id="KW-0808">Transferase</keyword>
<dbReference type="KEGG" id="mur:EQY75_13490"/>
<sequence>MTQIPYSKLPEAVPSIFTTIGKLAREQRALNLSQGFPNFPVDPKLIDLVEKAMREGYNQYAPMEGIYSLREVISNKISSLYGKQYHPDKELTMVAGATQGIYTAITAVVHEGDEVIVLKPAYDCYEPAIAINGGVPVFVQMKGIDFKIDWDEFRAAVSSKTRLVIINTPHNPTGSILSAEDMTELESILRDTNIMVLSDEVYEHMVFDEEKHESVSKYPGLSERSFVMASFGKTFHVTGWKMGYCAAPESLMKEFRKVHEYNVYAINHPIQKALASYLSEESNYLQLSSFLQQKRDLFIKAISPSRFSFTPAKGTYFQLVNYSAISDEKDVLFAKRLIREKGIASIPISVFNVDQLDQKQLRFCFAKTDETLLKAAEIIIKI</sequence>
<evidence type="ECO:0000256" key="3">
    <source>
        <dbReference type="ARBA" id="ARBA00022576"/>
    </source>
</evidence>
<dbReference type="Pfam" id="PF00155">
    <property type="entry name" value="Aminotran_1_2"/>
    <property type="match status" value="1"/>
</dbReference>